<keyword evidence="4" id="KW-0456">Lyase</keyword>
<dbReference type="STRING" id="1003.SAMN04488541_103232"/>
<dbReference type="GO" id="GO:0008732">
    <property type="term" value="F:L-allo-threonine aldolase activity"/>
    <property type="evidence" value="ECO:0007669"/>
    <property type="project" value="TreeGrafter"/>
</dbReference>
<dbReference type="NCBIfam" id="NF041359">
    <property type="entry name" value="GntG_guanitoxin"/>
    <property type="match status" value="1"/>
</dbReference>
<dbReference type="PANTHER" id="PTHR48097">
    <property type="entry name" value="L-THREONINE ALDOLASE-RELATED"/>
    <property type="match status" value="1"/>
</dbReference>
<dbReference type="PIRSF" id="PIRSF017617">
    <property type="entry name" value="Thr_aldolase"/>
    <property type="match status" value="1"/>
</dbReference>
<comment type="similarity">
    <text evidence="2">Belongs to the threonine aldolase family.</text>
</comment>
<dbReference type="AlphaFoldDB" id="A0A1I2IGJ4"/>
<dbReference type="Pfam" id="PF01212">
    <property type="entry name" value="Beta_elim_lyase"/>
    <property type="match status" value="1"/>
</dbReference>
<dbReference type="InterPro" id="IPR023603">
    <property type="entry name" value="Low_specificity_L-TA-like"/>
</dbReference>
<comment type="cofactor">
    <cofactor evidence="1">
        <name>pyridoxal 5'-phosphate</name>
        <dbReference type="ChEBI" id="CHEBI:597326"/>
    </cofactor>
</comment>
<evidence type="ECO:0000259" key="6">
    <source>
        <dbReference type="Pfam" id="PF01212"/>
    </source>
</evidence>
<reference evidence="7 8" key="1">
    <citation type="submission" date="2016-10" db="EMBL/GenBank/DDBJ databases">
        <authorList>
            <person name="de Groot N.N."/>
        </authorList>
    </citation>
    <scope>NUCLEOTIDE SEQUENCE [LARGE SCALE GENOMIC DNA]</scope>
    <source>
        <strain>GEY</strain>
        <strain evidence="8">DSM 9560</strain>
    </source>
</reference>
<evidence type="ECO:0000313" key="7">
    <source>
        <dbReference type="EMBL" id="SFF41512.1"/>
    </source>
</evidence>
<dbReference type="Gene3D" id="3.40.640.10">
    <property type="entry name" value="Type I PLP-dependent aspartate aminotransferase-like (Major domain)"/>
    <property type="match status" value="1"/>
</dbReference>
<dbReference type="RefSeq" id="WP_091548549.1">
    <property type="nucleotide sequence ID" value="NZ_FONY01000032.1"/>
</dbReference>
<evidence type="ECO:0000256" key="3">
    <source>
        <dbReference type="ARBA" id="ARBA00022898"/>
    </source>
</evidence>
<dbReference type="Proteomes" id="UP000199513">
    <property type="component" value="Unassembled WGS sequence"/>
</dbReference>
<evidence type="ECO:0000256" key="5">
    <source>
        <dbReference type="PIRSR" id="PIRSR017617-1"/>
    </source>
</evidence>
<evidence type="ECO:0000256" key="2">
    <source>
        <dbReference type="ARBA" id="ARBA00006966"/>
    </source>
</evidence>
<evidence type="ECO:0000256" key="4">
    <source>
        <dbReference type="ARBA" id="ARBA00023239"/>
    </source>
</evidence>
<dbReference type="InterPro" id="IPR015424">
    <property type="entry name" value="PyrdxlP-dep_Trfase"/>
</dbReference>
<keyword evidence="3" id="KW-0663">Pyridoxal phosphate</keyword>
<dbReference type="SUPFAM" id="SSF53383">
    <property type="entry name" value="PLP-dependent transferases"/>
    <property type="match status" value="1"/>
</dbReference>
<dbReference type="CDD" id="cd06502">
    <property type="entry name" value="TA_like"/>
    <property type="match status" value="1"/>
</dbReference>
<accession>A0A1I2IGJ4</accession>
<evidence type="ECO:0000256" key="1">
    <source>
        <dbReference type="ARBA" id="ARBA00001933"/>
    </source>
</evidence>
<evidence type="ECO:0000313" key="8">
    <source>
        <dbReference type="Proteomes" id="UP000199513"/>
    </source>
</evidence>
<sequence>MRFIDLRSDTVTKPTPAMLEAMFHAEVGDDVYGEDPSVNALEQKVANLFGKEAALFCPSGTMTNQIAIRILTQPQEEVICDRMAHIYNYEAGGIMANSHASVRLIHSSYGKFTPEDVLENINPDDIHFPPTALVALENTVNKGGGCYYNAIEIEAISKLSKEKGLKMHLDGARIFNALVATSEKAEVHGKYFDTISVCFSKGLGAPVGSALLGTEEHIKKAKRVRKLFGGGMRQAGYLAAAAIYALDNHIERLADDHRRAKTLAETLAELPYIAQVVPVYTNIVIFQLIDNLSPADFSAWLKAQGILANPFSKQSIRMVTHLDFDDAMLEKVVKVLKSY</sequence>
<dbReference type="PANTHER" id="PTHR48097:SF9">
    <property type="entry name" value="L-THREONINE ALDOLASE"/>
    <property type="match status" value="1"/>
</dbReference>
<dbReference type="GO" id="GO:0006545">
    <property type="term" value="P:glycine biosynthetic process"/>
    <property type="evidence" value="ECO:0007669"/>
    <property type="project" value="TreeGrafter"/>
</dbReference>
<dbReference type="OrthoDB" id="9774495at2"/>
<name>A0A1I2IGJ4_9BACT</name>
<proteinExistence type="inferred from homology"/>
<dbReference type="GO" id="GO:0006567">
    <property type="term" value="P:L-threonine catabolic process"/>
    <property type="evidence" value="ECO:0007669"/>
    <property type="project" value="TreeGrafter"/>
</dbReference>
<feature type="modified residue" description="N6-(pyridoxal phosphate)lysine" evidence="5">
    <location>
        <position position="201"/>
    </location>
</feature>
<keyword evidence="8" id="KW-1185">Reference proteome</keyword>
<dbReference type="InterPro" id="IPR015422">
    <property type="entry name" value="PyrdxlP-dep_Trfase_small"/>
</dbReference>
<dbReference type="GO" id="GO:0005829">
    <property type="term" value="C:cytosol"/>
    <property type="evidence" value="ECO:0007669"/>
    <property type="project" value="TreeGrafter"/>
</dbReference>
<feature type="domain" description="Aromatic amino acid beta-eliminating lyase/threonine aldolase" evidence="6">
    <location>
        <begin position="5"/>
        <end position="288"/>
    </location>
</feature>
<organism evidence="7 8">
    <name type="scientific">Thermoflexibacter ruber</name>
    <dbReference type="NCBI Taxonomy" id="1003"/>
    <lineage>
        <taxon>Bacteria</taxon>
        <taxon>Pseudomonadati</taxon>
        <taxon>Bacteroidota</taxon>
        <taxon>Cytophagia</taxon>
        <taxon>Cytophagales</taxon>
        <taxon>Thermoflexibacteraceae</taxon>
        <taxon>Thermoflexibacter</taxon>
    </lineage>
</organism>
<dbReference type="NCBIfam" id="NF007825">
    <property type="entry name" value="PRK10534.1"/>
    <property type="match status" value="1"/>
</dbReference>
<protein>
    <submittedName>
        <fullName evidence="7">L-threonine aldolase</fullName>
    </submittedName>
</protein>
<dbReference type="InterPro" id="IPR001597">
    <property type="entry name" value="ArAA_b-elim_lyase/Thr_aldolase"/>
</dbReference>
<dbReference type="EMBL" id="FONY01000032">
    <property type="protein sequence ID" value="SFF41512.1"/>
    <property type="molecule type" value="Genomic_DNA"/>
</dbReference>
<dbReference type="InterPro" id="IPR015421">
    <property type="entry name" value="PyrdxlP-dep_Trfase_major"/>
</dbReference>
<dbReference type="Gene3D" id="3.90.1150.10">
    <property type="entry name" value="Aspartate Aminotransferase, domain 1"/>
    <property type="match status" value="1"/>
</dbReference>
<gene>
    <name evidence="7" type="ORF">SAMN04488541_103232</name>
</gene>
<dbReference type="FunFam" id="3.40.640.10:FF:000030">
    <property type="entry name" value="Low-specificity L-threonine aldolase"/>
    <property type="match status" value="1"/>
</dbReference>